<evidence type="ECO:0000256" key="4">
    <source>
        <dbReference type="ARBA" id="ARBA00023136"/>
    </source>
</evidence>
<dbReference type="OrthoDB" id="6133115at2759"/>
<reference evidence="7" key="1">
    <citation type="submission" date="2020-11" db="EMBL/GenBank/DDBJ databases">
        <authorList>
            <person name="Whitehead M."/>
        </authorList>
    </citation>
    <scope>NUCLEOTIDE SEQUENCE</scope>
    <source>
        <strain evidence="7">EGII</strain>
    </source>
</reference>
<feature type="region of interest" description="Disordered" evidence="5">
    <location>
        <begin position="1"/>
        <end position="23"/>
    </location>
</feature>
<dbReference type="GO" id="GO:0022857">
    <property type="term" value="F:transmembrane transporter activity"/>
    <property type="evidence" value="ECO:0007669"/>
    <property type="project" value="InterPro"/>
</dbReference>
<organism evidence="7 8">
    <name type="scientific">Ceratitis capitata</name>
    <name type="common">Mediterranean fruit fly</name>
    <name type="synonym">Tephritis capitata</name>
    <dbReference type="NCBI Taxonomy" id="7213"/>
    <lineage>
        <taxon>Eukaryota</taxon>
        <taxon>Metazoa</taxon>
        <taxon>Ecdysozoa</taxon>
        <taxon>Arthropoda</taxon>
        <taxon>Hexapoda</taxon>
        <taxon>Insecta</taxon>
        <taxon>Pterygota</taxon>
        <taxon>Neoptera</taxon>
        <taxon>Endopterygota</taxon>
        <taxon>Diptera</taxon>
        <taxon>Brachycera</taxon>
        <taxon>Muscomorpha</taxon>
        <taxon>Tephritoidea</taxon>
        <taxon>Tephritidae</taxon>
        <taxon>Ceratitis</taxon>
        <taxon>Ceratitis</taxon>
    </lineage>
</organism>
<feature type="transmembrane region" description="Helical" evidence="6">
    <location>
        <begin position="287"/>
        <end position="308"/>
    </location>
</feature>
<proteinExistence type="predicted"/>
<accession>A0A811U1M9</accession>
<dbReference type="CDD" id="cd17317">
    <property type="entry name" value="MFS_SLC22"/>
    <property type="match status" value="1"/>
</dbReference>
<protein>
    <submittedName>
        <fullName evidence="7">(Mediterranean fruit fly) hypothetical protein</fullName>
    </submittedName>
</protein>
<feature type="transmembrane region" description="Helical" evidence="6">
    <location>
        <begin position="434"/>
        <end position="456"/>
    </location>
</feature>
<keyword evidence="8" id="KW-1185">Reference proteome</keyword>
<evidence type="ECO:0000313" key="8">
    <source>
        <dbReference type="Proteomes" id="UP000606786"/>
    </source>
</evidence>
<feature type="transmembrane region" description="Helical" evidence="6">
    <location>
        <begin position="87"/>
        <end position="108"/>
    </location>
</feature>
<feature type="transmembrane region" description="Helical" evidence="6">
    <location>
        <begin position="347"/>
        <end position="366"/>
    </location>
</feature>
<keyword evidence="4 6" id="KW-0472">Membrane</keyword>
<feature type="transmembrane region" description="Helical" evidence="6">
    <location>
        <begin position="576"/>
        <end position="594"/>
    </location>
</feature>
<dbReference type="Gene3D" id="1.20.1250.20">
    <property type="entry name" value="MFS general substrate transporter like domains"/>
    <property type="match status" value="1"/>
</dbReference>
<feature type="transmembrane region" description="Helical" evidence="6">
    <location>
        <begin position="534"/>
        <end position="555"/>
    </location>
</feature>
<feature type="transmembrane region" description="Helical" evidence="6">
    <location>
        <begin position="600"/>
        <end position="618"/>
    </location>
</feature>
<keyword evidence="3 6" id="KW-1133">Transmembrane helix</keyword>
<dbReference type="InterPro" id="IPR036259">
    <property type="entry name" value="MFS_trans_sf"/>
</dbReference>
<feature type="transmembrane region" description="Helical" evidence="6">
    <location>
        <begin position="320"/>
        <end position="341"/>
    </location>
</feature>
<name>A0A811U1M9_CERCA</name>
<dbReference type="Proteomes" id="UP000606786">
    <property type="component" value="Unassembled WGS sequence"/>
</dbReference>
<comment type="caution">
    <text evidence="7">The sequence shown here is derived from an EMBL/GenBank/DDBJ whole genome shotgun (WGS) entry which is preliminary data.</text>
</comment>
<evidence type="ECO:0000256" key="6">
    <source>
        <dbReference type="SAM" id="Phobius"/>
    </source>
</evidence>
<dbReference type="PANTHER" id="PTHR24064">
    <property type="entry name" value="SOLUTE CARRIER FAMILY 22 MEMBER"/>
    <property type="match status" value="1"/>
</dbReference>
<evidence type="ECO:0000256" key="5">
    <source>
        <dbReference type="SAM" id="MobiDB-lite"/>
    </source>
</evidence>
<keyword evidence="2 6" id="KW-0812">Transmembrane</keyword>
<feature type="transmembrane region" description="Helical" evidence="6">
    <location>
        <begin position="500"/>
        <end position="519"/>
    </location>
</feature>
<dbReference type="SUPFAM" id="SSF103473">
    <property type="entry name" value="MFS general substrate transporter"/>
    <property type="match status" value="1"/>
</dbReference>
<sequence>MPSIELQERVENTNKEKNTTERPIFFTPHDFMSDAKVSAYYQHNATQPRVSFKVRRDKSTRTSPPSPPNDIVQQVCGNFGHWQLRTILLIFLCKIPCAWFMACIIYTAPTPQKGDYYCRPPSAPLNASGAQEITTYMPAWVRMSQPVSDERGTDRRFYVDACNIYEEQLQRDFAASHANYSNPFEEPNVEQLANGSLVLRVNVLPCEHFKHNSEYISLVSQFDLVCSRQLLISMTQSFHGLGAFIGNLLAQHALKHVNPRRLMLIGMFFQIFCGCTTGLVTNFQLHIYFRCLTSIACTVIMSAGQVILMDITAGRTKTIVTTLSELFWGIGLILLPGISIFFDSWSYLYLAISASVIILIFVHKWIADSPRWLLRRNKLDRALEQLLHSAALNHQSIPLDLEQKLAAFAKQLQQDTTKATRYWSIWDKTTDRKYIFCIHGVWVGTIILHNVTLLMIRTMGMEYIHVNTVCMGELEIMGLSEVLGIFMGLYFILYTRRRWLWSGQLLIAAGAVTYLIWMVPNTLKLSRRVGFEMIFWMFLKFATAIAFAVLATCTGEVVTPEKRPTLMFSVVTHSRFWLIFGPTISVTIQIHYLIPITVLASLAVVTGILLCFLNRAFWNTDQPRRAKAPTPNTYRRNSSAELLRRASAGTKLEFYENPLTISISDLWLVNAQIETITEQDVLTGEDGEKEAKANEAPK</sequence>
<dbReference type="InterPro" id="IPR011701">
    <property type="entry name" value="MFS"/>
</dbReference>
<evidence type="ECO:0000313" key="7">
    <source>
        <dbReference type="EMBL" id="CAD6991165.1"/>
    </source>
</evidence>
<gene>
    <name evidence="7" type="ORF">CCAP1982_LOCUS104</name>
</gene>
<dbReference type="AlphaFoldDB" id="A0A811U1M9"/>
<dbReference type="GO" id="GO:0016020">
    <property type="term" value="C:membrane"/>
    <property type="evidence" value="ECO:0007669"/>
    <property type="project" value="UniProtKB-SubCell"/>
</dbReference>
<feature type="compositionally biased region" description="Basic and acidic residues" evidence="5">
    <location>
        <begin position="1"/>
        <end position="20"/>
    </location>
</feature>
<comment type="subcellular location">
    <subcellularLocation>
        <location evidence="1">Membrane</location>
        <topology evidence="1">Multi-pass membrane protein</topology>
    </subcellularLocation>
</comment>
<dbReference type="EMBL" id="CAJHJT010000001">
    <property type="protein sequence ID" value="CAD6991165.1"/>
    <property type="molecule type" value="Genomic_DNA"/>
</dbReference>
<feature type="transmembrane region" description="Helical" evidence="6">
    <location>
        <begin position="262"/>
        <end position="281"/>
    </location>
</feature>
<dbReference type="Pfam" id="PF07690">
    <property type="entry name" value="MFS_1"/>
    <property type="match status" value="1"/>
</dbReference>
<evidence type="ECO:0000256" key="1">
    <source>
        <dbReference type="ARBA" id="ARBA00004141"/>
    </source>
</evidence>
<evidence type="ECO:0000256" key="3">
    <source>
        <dbReference type="ARBA" id="ARBA00022989"/>
    </source>
</evidence>
<evidence type="ECO:0000256" key="2">
    <source>
        <dbReference type="ARBA" id="ARBA00022692"/>
    </source>
</evidence>
<feature type="transmembrane region" description="Helical" evidence="6">
    <location>
        <begin position="476"/>
        <end position="493"/>
    </location>
</feature>